<name>A0AA39WYC4_9PEZI</name>
<accession>A0AA39WYC4</accession>
<feature type="region of interest" description="Disordered" evidence="1">
    <location>
        <begin position="175"/>
        <end position="204"/>
    </location>
</feature>
<evidence type="ECO:0000313" key="4">
    <source>
        <dbReference type="Proteomes" id="UP001175000"/>
    </source>
</evidence>
<keyword evidence="2" id="KW-0812">Transmembrane</keyword>
<keyword evidence="2" id="KW-0472">Membrane</keyword>
<dbReference type="Proteomes" id="UP001175000">
    <property type="component" value="Unassembled WGS sequence"/>
</dbReference>
<feature type="transmembrane region" description="Helical" evidence="2">
    <location>
        <begin position="31"/>
        <end position="53"/>
    </location>
</feature>
<reference evidence="3" key="1">
    <citation type="submission" date="2023-06" db="EMBL/GenBank/DDBJ databases">
        <title>Genome-scale phylogeny and comparative genomics of the fungal order Sordariales.</title>
        <authorList>
            <consortium name="Lawrence Berkeley National Laboratory"/>
            <person name="Hensen N."/>
            <person name="Bonometti L."/>
            <person name="Westerberg I."/>
            <person name="Brannstrom I.O."/>
            <person name="Guillou S."/>
            <person name="Cros-Aarteil S."/>
            <person name="Calhoun S."/>
            <person name="Haridas S."/>
            <person name="Kuo A."/>
            <person name="Mondo S."/>
            <person name="Pangilinan J."/>
            <person name="Riley R."/>
            <person name="Labutti K."/>
            <person name="Andreopoulos B."/>
            <person name="Lipzen A."/>
            <person name="Chen C."/>
            <person name="Yanf M."/>
            <person name="Daum C."/>
            <person name="Ng V."/>
            <person name="Clum A."/>
            <person name="Steindorff A."/>
            <person name="Ohm R."/>
            <person name="Martin F."/>
            <person name="Silar P."/>
            <person name="Natvig D."/>
            <person name="Lalanne C."/>
            <person name="Gautier V."/>
            <person name="Ament-Velasquez S.L."/>
            <person name="Kruys A."/>
            <person name="Hutchinson M.I."/>
            <person name="Powell A.J."/>
            <person name="Barry K."/>
            <person name="Miller A.N."/>
            <person name="Grigoriev I.V."/>
            <person name="Debuchy R."/>
            <person name="Gladieux P."/>
            <person name="Thoren M.H."/>
            <person name="Johannesson H."/>
        </authorList>
    </citation>
    <scope>NUCLEOTIDE SEQUENCE</scope>
    <source>
        <strain evidence="3">CBS 606.72</strain>
    </source>
</reference>
<evidence type="ECO:0000256" key="2">
    <source>
        <dbReference type="SAM" id="Phobius"/>
    </source>
</evidence>
<evidence type="ECO:0000313" key="3">
    <source>
        <dbReference type="EMBL" id="KAK0623836.1"/>
    </source>
</evidence>
<sequence>MPHHLHPQTPPLLQQVLANPNQVPPADVVQIYNVLVVLRLGSALGGLIFSISSPSSWPAFWHLILAPLVLLEGAAAGFSRTPNLRKKRIWTIANVILYFASLAVLAACFLVRDGRGRGGPPLLMLLFPDIMNLGATIVAFFTLPMLRIKNWRALPTDDGLLVGDAVPVVTYRDEEESEGESGALADAFRAQQEGQRLDGDEQSR</sequence>
<organism evidence="3 4">
    <name type="scientific">Immersiella caudata</name>
    <dbReference type="NCBI Taxonomy" id="314043"/>
    <lineage>
        <taxon>Eukaryota</taxon>
        <taxon>Fungi</taxon>
        <taxon>Dikarya</taxon>
        <taxon>Ascomycota</taxon>
        <taxon>Pezizomycotina</taxon>
        <taxon>Sordariomycetes</taxon>
        <taxon>Sordariomycetidae</taxon>
        <taxon>Sordariales</taxon>
        <taxon>Lasiosphaeriaceae</taxon>
        <taxon>Immersiella</taxon>
    </lineage>
</organism>
<keyword evidence="4" id="KW-1185">Reference proteome</keyword>
<feature type="transmembrane region" description="Helical" evidence="2">
    <location>
        <begin position="59"/>
        <end position="78"/>
    </location>
</feature>
<proteinExistence type="predicted"/>
<gene>
    <name evidence="3" type="ORF">B0T14DRAFT_517118</name>
</gene>
<evidence type="ECO:0000256" key="1">
    <source>
        <dbReference type="SAM" id="MobiDB-lite"/>
    </source>
</evidence>
<dbReference type="AlphaFoldDB" id="A0AA39WYC4"/>
<protein>
    <submittedName>
        <fullName evidence="3">Uncharacterized protein</fullName>
    </submittedName>
</protein>
<dbReference type="EMBL" id="JAULSU010000003">
    <property type="protein sequence ID" value="KAK0623836.1"/>
    <property type="molecule type" value="Genomic_DNA"/>
</dbReference>
<feature type="transmembrane region" description="Helical" evidence="2">
    <location>
        <begin position="90"/>
        <end position="112"/>
    </location>
</feature>
<comment type="caution">
    <text evidence="3">The sequence shown here is derived from an EMBL/GenBank/DDBJ whole genome shotgun (WGS) entry which is preliminary data.</text>
</comment>
<keyword evidence="2" id="KW-1133">Transmembrane helix</keyword>
<feature type="transmembrane region" description="Helical" evidence="2">
    <location>
        <begin position="124"/>
        <end position="143"/>
    </location>
</feature>
<feature type="compositionally biased region" description="Basic and acidic residues" evidence="1">
    <location>
        <begin position="195"/>
        <end position="204"/>
    </location>
</feature>